<dbReference type="SMART" id="SM01175">
    <property type="entry name" value="DUF4206"/>
    <property type="match status" value="1"/>
</dbReference>
<accession>A0AAN8QHF5</accession>
<reference evidence="7 8" key="1">
    <citation type="submission" date="2024-01" db="EMBL/GenBank/DDBJ databases">
        <title>The genome of the rayed Mediterranean limpet Patella caerulea (Linnaeus, 1758).</title>
        <authorList>
            <person name="Anh-Thu Weber A."/>
            <person name="Halstead-Nussloch G."/>
        </authorList>
    </citation>
    <scope>NUCLEOTIDE SEQUENCE [LARGE SCALE GENOMIC DNA]</scope>
    <source>
        <strain evidence="7">AATW-2023a</strain>
        <tissue evidence="7">Whole specimen</tissue>
    </source>
</reference>
<feature type="compositionally biased region" description="Low complexity" evidence="5">
    <location>
        <begin position="532"/>
        <end position="551"/>
    </location>
</feature>
<name>A0AAN8QHF5_PATCE</name>
<dbReference type="PANTHER" id="PTHR45971">
    <property type="entry name" value="PHOX (PX) DOMAIN-CONTAINING PROTEIN"/>
    <property type="match status" value="1"/>
</dbReference>
<evidence type="ECO:0000313" key="8">
    <source>
        <dbReference type="Proteomes" id="UP001347796"/>
    </source>
</evidence>
<organism evidence="7 8">
    <name type="scientific">Patella caerulea</name>
    <name type="common">Rayed Mediterranean limpet</name>
    <dbReference type="NCBI Taxonomy" id="87958"/>
    <lineage>
        <taxon>Eukaryota</taxon>
        <taxon>Metazoa</taxon>
        <taxon>Spiralia</taxon>
        <taxon>Lophotrochozoa</taxon>
        <taxon>Mollusca</taxon>
        <taxon>Gastropoda</taxon>
        <taxon>Patellogastropoda</taxon>
        <taxon>Patelloidea</taxon>
        <taxon>Patellidae</taxon>
        <taxon>Patella</taxon>
    </lineage>
</organism>
<evidence type="ECO:0000256" key="5">
    <source>
        <dbReference type="SAM" id="MobiDB-lite"/>
    </source>
</evidence>
<dbReference type="Gene3D" id="1.20.58.900">
    <property type="match status" value="1"/>
</dbReference>
<dbReference type="PANTHER" id="PTHR45971:SF1">
    <property type="entry name" value="RUBICON, ISOFORM A"/>
    <property type="match status" value="1"/>
</dbReference>
<keyword evidence="2" id="KW-0597">Phosphoprotein</keyword>
<evidence type="ECO:0000256" key="1">
    <source>
        <dbReference type="ARBA" id="ARBA00004603"/>
    </source>
</evidence>
<comment type="subcellular location">
    <subcellularLocation>
        <location evidence="1">Late endosome</location>
    </subcellularLocation>
</comment>
<dbReference type="InterPro" id="IPR048569">
    <property type="entry name" value="RUBC_PIKBD"/>
</dbReference>
<keyword evidence="8" id="KW-1185">Reference proteome</keyword>
<dbReference type="CDD" id="cd17686">
    <property type="entry name" value="RUN_RUBCN"/>
    <property type="match status" value="1"/>
</dbReference>
<dbReference type="Pfam" id="PF02759">
    <property type="entry name" value="RUN"/>
    <property type="match status" value="1"/>
</dbReference>
<dbReference type="GO" id="GO:0006914">
    <property type="term" value="P:autophagy"/>
    <property type="evidence" value="ECO:0007669"/>
    <property type="project" value="UniProtKB-KW"/>
</dbReference>
<dbReference type="EMBL" id="JAZGQO010000001">
    <property type="protein sequence ID" value="KAK6195419.1"/>
    <property type="molecule type" value="Genomic_DNA"/>
</dbReference>
<dbReference type="AlphaFoldDB" id="A0AAN8QHF5"/>
<dbReference type="InterPro" id="IPR037213">
    <property type="entry name" value="Run_dom_sf"/>
</dbReference>
<dbReference type="Proteomes" id="UP001347796">
    <property type="component" value="Unassembled WGS sequence"/>
</dbReference>
<sequence>MADESTEVDVRLSYYKLLIGLKTTVEGLLAIPSINVWNKYGGLNRVFEKVEDILYHRMKPLEDSKTSKSSYWNFVQELKWLNPVLRPMIEFIIRSSDCQDDCDRSCHWLRQSLQDHSLATQLQILVENKQHLYKYYYEDGFLCQEEYFQAMLICLKSVELNKVALLTDISPNLLSFSQPKKKSHIRSASLPTNHIRGHINLEEEDKMLDHAGLMALAPPFASPPKESILRLSGECALPTVVSLSSSPEEARETAKTALRTVLRKSGGDSPTCTSPSSFSFYDKQYSDPLLSIEFPPTPKYIDDSVFAYDTNINHKDSSVIPTKRRFSEDIRQRTRSSETVESFLTKSVLDNKNVLPTPVNNLNNSGKFSRSSSLKSSHKRSRSDFSGIDIKSHSVVSLVDNSDQENQSDSTLVDSSGLVKSNQPIYAGRVDGRLQPPAQGQSLMSYLSSQDFHTCANLDKENAHFSISEALIAAIEQMKWNHVIRPSKDSDIEEESDEEIQQLRQRIRIRRRERLSEKARGFPAFSDGRTDTTPSASTSPFSSPYEYSSHSDSSDSGDDIDDEEIELSMSHRGAGRGNLTSLSTSGLSLSMASLYSDADLHRSTSSTEKQNSIQEGSYLSAESVAISLIKKFSEKKLPKASDLEWLVSEQDAPQALLPLPKSYPVSPDDGENSDLLSTNIQTRLRGNLEWAPPRAQIIFNIHPPPKRRVILAKQNYRCAGCGTKVELDYVKRFRYCEYLGKFFCQCCHSNSLEYIPGRIIRKWDFMKYQVSNFARDVLTKIYSDPLFDITVINPTLYRKTRNLESIRDFRKQLYHLRTFLKVCKDGASLLEDIEKLPRHWIEDNSIYSLEDLINVKNGSMLNQLKNNVSNSLSHIDHCQFCQGMGFICEMCHKVDIIFPFQLHKVVLCPDCCSCYHKACFVPNKCPKCARIEARRLRLQESMIDEDESSEDVDTNKTVAQTH</sequence>
<evidence type="ECO:0000256" key="2">
    <source>
        <dbReference type="ARBA" id="ARBA00022553"/>
    </source>
</evidence>
<dbReference type="InterPro" id="IPR004012">
    <property type="entry name" value="Run_dom"/>
</dbReference>
<evidence type="ECO:0000256" key="3">
    <source>
        <dbReference type="ARBA" id="ARBA00022753"/>
    </source>
</evidence>
<dbReference type="Pfam" id="PF13901">
    <property type="entry name" value="RH_dom"/>
    <property type="match status" value="1"/>
</dbReference>
<comment type="caution">
    <text evidence="7">The sequence shown here is derived from an EMBL/GenBank/DDBJ whole genome shotgun (WGS) entry which is preliminary data.</text>
</comment>
<feature type="region of interest" description="Disordered" evidence="5">
    <location>
        <begin position="354"/>
        <end position="384"/>
    </location>
</feature>
<evidence type="ECO:0000313" key="7">
    <source>
        <dbReference type="EMBL" id="KAK6195419.1"/>
    </source>
</evidence>
<keyword evidence="3" id="KW-0967">Endosome</keyword>
<feature type="compositionally biased region" description="Low complexity" evidence="5">
    <location>
        <begin position="354"/>
        <end position="375"/>
    </location>
</feature>
<dbReference type="GO" id="GO:1901981">
    <property type="term" value="F:phosphatidylinositol phosphate binding"/>
    <property type="evidence" value="ECO:0007669"/>
    <property type="project" value="TreeGrafter"/>
</dbReference>
<dbReference type="InterPro" id="IPR025258">
    <property type="entry name" value="RH_dom"/>
</dbReference>
<proteinExistence type="predicted"/>
<dbReference type="Pfam" id="PF21054">
    <property type="entry name" value="RUBC_PIKBD"/>
    <property type="match status" value="1"/>
</dbReference>
<dbReference type="InterPro" id="IPR052428">
    <property type="entry name" value="Autophagy_HostDef_Reg"/>
</dbReference>
<feature type="domain" description="RUN" evidence="6">
    <location>
        <begin position="37"/>
        <end position="170"/>
    </location>
</feature>
<dbReference type="PROSITE" id="PS50826">
    <property type="entry name" value="RUN"/>
    <property type="match status" value="1"/>
</dbReference>
<evidence type="ECO:0000256" key="4">
    <source>
        <dbReference type="ARBA" id="ARBA00023006"/>
    </source>
</evidence>
<dbReference type="GO" id="GO:0005770">
    <property type="term" value="C:late endosome"/>
    <property type="evidence" value="ECO:0007669"/>
    <property type="project" value="UniProtKB-SubCell"/>
</dbReference>
<protein>
    <recommendedName>
        <fullName evidence="6">RUN domain-containing protein</fullName>
    </recommendedName>
</protein>
<feature type="region of interest" description="Disordered" evidence="5">
    <location>
        <begin position="518"/>
        <end position="561"/>
    </location>
</feature>
<keyword evidence="4" id="KW-0072">Autophagy</keyword>
<evidence type="ECO:0000259" key="6">
    <source>
        <dbReference type="PROSITE" id="PS50826"/>
    </source>
</evidence>
<gene>
    <name evidence="7" type="ORF">SNE40_000855</name>
</gene>
<dbReference type="SUPFAM" id="SSF140741">
    <property type="entry name" value="RUN domain-like"/>
    <property type="match status" value="1"/>
</dbReference>